<dbReference type="InterPro" id="IPR036891">
    <property type="entry name" value="Signal_recog_part_SRP54_M_sf"/>
</dbReference>
<dbReference type="SUPFAM" id="SSF47446">
    <property type="entry name" value="Signal peptide-binding domain"/>
    <property type="match status" value="1"/>
</dbReference>
<feature type="domain" description="SRP54-type proteins GTP-binding" evidence="3">
    <location>
        <begin position="57"/>
        <end position="70"/>
    </location>
</feature>
<dbReference type="Pfam" id="PF00448">
    <property type="entry name" value="SRP54"/>
    <property type="match status" value="1"/>
</dbReference>
<evidence type="ECO:0000256" key="1">
    <source>
        <dbReference type="ARBA" id="ARBA00022741"/>
    </source>
</evidence>
<reference evidence="4" key="1">
    <citation type="submission" date="2013-08" db="EMBL/GenBank/DDBJ databases">
        <authorList>
            <person name="Mendez C."/>
            <person name="Richter M."/>
            <person name="Ferrer M."/>
            <person name="Sanchez J."/>
        </authorList>
    </citation>
    <scope>NUCLEOTIDE SEQUENCE</scope>
</reference>
<gene>
    <name evidence="4" type="ORF">B2A_02971</name>
</gene>
<evidence type="ECO:0000313" key="4">
    <source>
        <dbReference type="EMBL" id="EQD62157.1"/>
    </source>
</evidence>
<dbReference type="AlphaFoldDB" id="T1AXF9"/>
<dbReference type="Gene3D" id="1.20.120.140">
    <property type="entry name" value="Signal recognition particle SRP54, nucleotide-binding domain"/>
    <property type="match status" value="1"/>
</dbReference>
<dbReference type="InterPro" id="IPR042101">
    <property type="entry name" value="SRP54_N_sf"/>
</dbReference>
<keyword evidence="2" id="KW-0342">GTP-binding</keyword>
<name>T1AXF9_9ZZZZ</name>
<feature type="non-terminal residue" evidence="4">
    <location>
        <position position="1"/>
    </location>
</feature>
<comment type="caution">
    <text evidence="4">The sequence shown here is derived from an EMBL/GenBank/DDBJ whole genome shotgun (WGS) entry which is preliminary data.</text>
</comment>
<dbReference type="Gene3D" id="3.40.50.300">
    <property type="entry name" value="P-loop containing nucleotide triphosphate hydrolases"/>
    <property type="match status" value="1"/>
</dbReference>
<dbReference type="InterPro" id="IPR000897">
    <property type="entry name" value="SRP54_GTPase_dom"/>
</dbReference>
<dbReference type="GO" id="GO:0003924">
    <property type="term" value="F:GTPase activity"/>
    <property type="evidence" value="ECO:0007669"/>
    <property type="project" value="InterPro"/>
</dbReference>
<evidence type="ECO:0000259" key="3">
    <source>
        <dbReference type="PROSITE" id="PS00300"/>
    </source>
</evidence>
<proteinExistence type="predicted"/>
<dbReference type="GO" id="GO:0006614">
    <property type="term" value="P:SRP-dependent cotranslational protein targeting to membrane"/>
    <property type="evidence" value="ECO:0007669"/>
    <property type="project" value="InterPro"/>
</dbReference>
<accession>T1AXF9</accession>
<dbReference type="InterPro" id="IPR022941">
    <property type="entry name" value="SRP54"/>
</dbReference>
<dbReference type="PANTHER" id="PTHR11564">
    <property type="entry name" value="SIGNAL RECOGNITION PARTICLE 54K PROTEIN SRP54"/>
    <property type="match status" value="1"/>
</dbReference>
<feature type="non-terminal residue" evidence="4">
    <location>
        <position position="159"/>
    </location>
</feature>
<dbReference type="Gene3D" id="1.10.260.30">
    <property type="entry name" value="Signal recognition particle, SRP54 subunit, M-domain"/>
    <property type="match status" value="1"/>
</dbReference>
<dbReference type="PANTHER" id="PTHR11564:SF5">
    <property type="entry name" value="SIGNAL RECOGNITION PARTICLE SUBUNIT SRP54"/>
    <property type="match status" value="1"/>
</dbReference>
<reference evidence="4" key="2">
    <citation type="journal article" date="2014" name="ISME J.">
        <title>Microbial stratification in low pH oxic and suboxic macroscopic growths along an acid mine drainage.</title>
        <authorList>
            <person name="Mendez-Garcia C."/>
            <person name="Mesa V."/>
            <person name="Sprenger R.R."/>
            <person name="Richter M."/>
            <person name="Diez M.S."/>
            <person name="Solano J."/>
            <person name="Bargiela R."/>
            <person name="Golyshina O.V."/>
            <person name="Manteca A."/>
            <person name="Ramos J.L."/>
            <person name="Gallego J.R."/>
            <person name="Llorente I."/>
            <person name="Martins Dos Santos V.A."/>
            <person name="Jensen O.N."/>
            <person name="Pelaez A.I."/>
            <person name="Sanchez J."/>
            <person name="Ferrer M."/>
        </authorList>
    </citation>
    <scope>NUCLEOTIDE SEQUENCE</scope>
</reference>
<dbReference type="SUPFAM" id="SSF52540">
    <property type="entry name" value="P-loop containing nucleoside triphosphate hydrolases"/>
    <property type="match status" value="1"/>
</dbReference>
<dbReference type="EMBL" id="AUZZ01002000">
    <property type="protein sequence ID" value="EQD62157.1"/>
    <property type="molecule type" value="Genomic_DNA"/>
</dbReference>
<dbReference type="SMART" id="SM00962">
    <property type="entry name" value="SRP54"/>
    <property type="match status" value="1"/>
</dbReference>
<dbReference type="GO" id="GO:0005525">
    <property type="term" value="F:GTP binding"/>
    <property type="evidence" value="ECO:0007669"/>
    <property type="project" value="UniProtKB-KW"/>
</dbReference>
<dbReference type="PROSITE" id="PS00300">
    <property type="entry name" value="SRP54"/>
    <property type="match status" value="1"/>
</dbReference>
<evidence type="ECO:0000256" key="2">
    <source>
        <dbReference type="ARBA" id="ARBA00023134"/>
    </source>
</evidence>
<dbReference type="GO" id="GO:0008312">
    <property type="term" value="F:7S RNA binding"/>
    <property type="evidence" value="ECO:0007669"/>
    <property type="project" value="InterPro"/>
</dbReference>
<organism evidence="4">
    <name type="scientific">mine drainage metagenome</name>
    <dbReference type="NCBI Taxonomy" id="410659"/>
    <lineage>
        <taxon>unclassified sequences</taxon>
        <taxon>metagenomes</taxon>
        <taxon>ecological metagenomes</taxon>
    </lineage>
</organism>
<dbReference type="InterPro" id="IPR027417">
    <property type="entry name" value="P-loop_NTPase"/>
</dbReference>
<protein>
    <submittedName>
        <fullName evidence="4">GTP-binding signal recognition particle G-domain protein</fullName>
    </submittedName>
</protein>
<dbReference type="GO" id="GO:0048500">
    <property type="term" value="C:signal recognition particle"/>
    <property type="evidence" value="ECO:0007669"/>
    <property type="project" value="InterPro"/>
</dbReference>
<keyword evidence="1" id="KW-0547">Nucleotide-binding</keyword>
<sequence>QPDEVLLVMDATVGQRAGPQARTLNEAVGITGVIITKMDGTGKGGGVLSAVAEIKTPVYFIGTGEHMEDFEIFNPKKFLSRLLGLGDLESLMEAFKETNITEEEAEESVNKLMSGKFNLKDMYDVWEKFSQPGILQKLVESLPLSKLPGGPKIDPTDIE</sequence>